<accession>A0A368GK47</accession>
<evidence type="ECO:0000313" key="2">
    <source>
        <dbReference type="Proteomes" id="UP000252519"/>
    </source>
</evidence>
<proteinExistence type="predicted"/>
<name>A0A368GK47_ANCCA</name>
<dbReference type="EMBL" id="JOJR01000140">
    <property type="protein sequence ID" value="RCN44048.1"/>
    <property type="molecule type" value="Genomic_DNA"/>
</dbReference>
<keyword evidence="2" id="KW-1185">Reference proteome</keyword>
<reference evidence="1 2" key="1">
    <citation type="submission" date="2014-10" db="EMBL/GenBank/DDBJ databases">
        <title>Draft genome of the hookworm Ancylostoma caninum.</title>
        <authorList>
            <person name="Mitreva M."/>
        </authorList>
    </citation>
    <scope>NUCLEOTIDE SEQUENCE [LARGE SCALE GENOMIC DNA]</scope>
    <source>
        <strain evidence="1 2">Baltimore</strain>
    </source>
</reference>
<dbReference type="Proteomes" id="UP000252519">
    <property type="component" value="Unassembled WGS sequence"/>
</dbReference>
<comment type="caution">
    <text evidence="1">The sequence shown here is derived from an EMBL/GenBank/DDBJ whole genome shotgun (WGS) entry which is preliminary data.</text>
</comment>
<gene>
    <name evidence="1" type="ORF">ANCCAN_09993</name>
</gene>
<sequence>MEKLHNPAMSTNLSLHNRLKHRRVRAIMLMNLSHVGLRSAHVFLLLLRYATLQ</sequence>
<dbReference type="AlphaFoldDB" id="A0A368GK47"/>
<organism evidence="1 2">
    <name type="scientific">Ancylostoma caninum</name>
    <name type="common">Dog hookworm</name>
    <dbReference type="NCBI Taxonomy" id="29170"/>
    <lineage>
        <taxon>Eukaryota</taxon>
        <taxon>Metazoa</taxon>
        <taxon>Ecdysozoa</taxon>
        <taxon>Nematoda</taxon>
        <taxon>Chromadorea</taxon>
        <taxon>Rhabditida</taxon>
        <taxon>Rhabditina</taxon>
        <taxon>Rhabditomorpha</taxon>
        <taxon>Strongyloidea</taxon>
        <taxon>Ancylostomatidae</taxon>
        <taxon>Ancylostomatinae</taxon>
        <taxon>Ancylostoma</taxon>
    </lineage>
</organism>
<protein>
    <submittedName>
        <fullName evidence="1">Uncharacterized protein</fullName>
    </submittedName>
</protein>
<evidence type="ECO:0000313" key="1">
    <source>
        <dbReference type="EMBL" id="RCN44048.1"/>
    </source>
</evidence>